<organism evidence="2 3">
    <name type="scientific">Aromatoleum diolicum</name>
    <dbReference type="NCBI Taxonomy" id="75796"/>
    <lineage>
        <taxon>Bacteria</taxon>
        <taxon>Pseudomonadati</taxon>
        <taxon>Pseudomonadota</taxon>
        <taxon>Betaproteobacteria</taxon>
        <taxon>Rhodocyclales</taxon>
        <taxon>Rhodocyclaceae</taxon>
        <taxon>Aromatoleum</taxon>
    </lineage>
</organism>
<dbReference type="Gene3D" id="3.30.2010.10">
    <property type="entry name" value="Metalloproteases ('zincins'), catalytic domain"/>
    <property type="match status" value="1"/>
</dbReference>
<gene>
    <name evidence="2" type="ORF">GPA25_16365</name>
</gene>
<dbReference type="Pfam" id="PF01863">
    <property type="entry name" value="YgjP-like"/>
    <property type="match status" value="1"/>
</dbReference>
<dbReference type="InterPro" id="IPR002725">
    <property type="entry name" value="YgjP-like_metallopeptidase"/>
</dbReference>
<accession>A0ABX1QEC8</accession>
<keyword evidence="3" id="KW-1185">Reference proteome</keyword>
<dbReference type="PANTHER" id="PTHR30399">
    <property type="entry name" value="UNCHARACTERIZED PROTEIN YGJP"/>
    <property type="match status" value="1"/>
</dbReference>
<feature type="domain" description="YgjP-like metallopeptidase" evidence="1">
    <location>
        <begin position="43"/>
        <end position="245"/>
    </location>
</feature>
<sequence length="265" mass="29589">MAGQGLKRLTGRLLQPTASEEARVICLDAREVVYVLRRSARRSFALQIDHRGVRVAVPWSAQNAEVERFIRGHGRWILDKLAARAAHTKPETFEPADGAVFSVLGESCRLRLGGGGRLARWRGGADGIEELVLPLVADPRALLIRALRRRALPWFAERVAEYCFRIGRDVPAVKLSSAKTRWGSCSNVSGIRLHWRLVHLPPSLIDYVVAHEVAHLVEMNHSPRFWAVVGELYPGWKEARVRLRAAGRTLPVIAGDAADEPFHED</sequence>
<dbReference type="CDD" id="cd07344">
    <property type="entry name" value="M48_yhfN_like"/>
    <property type="match status" value="1"/>
</dbReference>
<evidence type="ECO:0000259" key="1">
    <source>
        <dbReference type="Pfam" id="PF01863"/>
    </source>
</evidence>
<protein>
    <submittedName>
        <fullName evidence="2">DUF45 domain-containing protein</fullName>
    </submittedName>
</protein>
<dbReference type="EMBL" id="WTVQ01000030">
    <property type="protein sequence ID" value="NMG76335.1"/>
    <property type="molecule type" value="Genomic_DNA"/>
</dbReference>
<reference evidence="2 3" key="1">
    <citation type="submission" date="2019-12" db="EMBL/GenBank/DDBJ databases">
        <title>Comparative genomics gives insights into the taxonomy of the Azoarcus-Aromatoleum group and reveals separate origins of nif in the plant-associated Azoarcus and non-plant-associated Aromatoleum sub-groups.</title>
        <authorList>
            <person name="Lafos M."/>
            <person name="Maluk M."/>
            <person name="Batista M."/>
            <person name="Junghare M."/>
            <person name="Carmona M."/>
            <person name="Faoro H."/>
            <person name="Cruz L.M."/>
            <person name="Battistoni F."/>
            <person name="De Souza E."/>
            <person name="Pedrosa F."/>
            <person name="Chen W.-M."/>
            <person name="Poole P.S."/>
            <person name="Dixon R.A."/>
            <person name="James E.K."/>
        </authorList>
    </citation>
    <scope>NUCLEOTIDE SEQUENCE [LARGE SCALE GENOMIC DNA]</scope>
    <source>
        <strain evidence="2 3">22Lin</strain>
    </source>
</reference>
<proteinExistence type="predicted"/>
<dbReference type="RefSeq" id="WP_169261475.1">
    <property type="nucleotide sequence ID" value="NZ_WTVQ01000030.1"/>
</dbReference>
<evidence type="ECO:0000313" key="3">
    <source>
        <dbReference type="Proteomes" id="UP000648984"/>
    </source>
</evidence>
<dbReference type="InterPro" id="IPR053136">
    <property type="entry name" value="UTP_pyrophosphatase-like"/>
</dbReference>
<comment type="caution">
    <text evidence="2">The sequence shown here is derived from an EMBL/GenBank/DDBJ whole genome shotgun (WGS) entry which is preliminary data.</text>
</comment>
<evidence type="ECO:0000313" key="2">
    <source>
        <dbReference type="EMBL" id="NMG76335.1"/>
    </source>
</evidence>
<dbReference type="Proteomes" id="UP000648984">
    <property type="component" value="Unassembled WGS sequence"/>
</dbReference>
<dbReference type="PANTHER" id="PTHR30399:SF1">
    <property type="entry name" value="UTP PYROPHOSPHATASE"/>
    <property type="match status" value="1"/>
</dbReference>
<name>A0ABX1QEC8_9RHOO</name>